<evidence type="ECO:0000256" key="7">
    <source>
        <dbReference type="RuleBase" id="RU365065"/>
    </source>
</evidence>
<feature type="transmembrane region" description="Helical" evidence="7">
    <location>
        <begin position="385"/>
        <end position="405"/>
    </location>
</feature>
<comment type="function">
    <text evidence="7">May be involved in iron transport and iron homeostasis.</text>
</comment>
<feature type="transmembrane region" description="Helical" evidence="7">
    <location>
        <begin position="356"/>
        <end position="379"/>
    </location>
</feature>
<dbReference type="GO" id="GO:0016020">
    <property type="term" value="C:membrane"/>
    <property type="evidence" value="ECO:0007669"/>
    <property type="project" value="UniProtKB-SubCell"/>
</dbReference>
<protein>
    <recommendedName>
        <fullName evidence="7">Solute carrier family 40 member</fullName>
    </recommendedName>
</protein>
<dbReference type="RefSeq" id="XP_066078247.1">
    <property type="nucleotide sequence ID" value="XM_066222150.1"/>
</dbReference>
<feature type="transmembrane region" description="Helical" evidence="7">
    <location>
        <begin position="287"/>
        <end position="312"/>
    </location>
</feature>
<keyword evidence="4 7" id="KW-0812">Transmembrane</keyword>
<evidence type="ECO:0000256" key="2">
    <source>
        <dbReference type="ARBA" id="ARBA00006279"/>
    </source>
</evidence>
<dbReference type="SUPFAM" id="SSF103473">
    <property type="entry name" value="MFS general substrate transporter"/>
    <property type="match status" value="1"/>
</dbReference>
<keyword evidence="9" id="KW-1185">Reference proteome</keyword>
<comment type="similarity">
    <text evidence="2 7">Belongs to the ferroportin (FP) (TC 2.A.100) family. SLC40A subfamily.</text>
</comment>
<evidence type="ECO:0000256" key="4">
    <source>
        <dbReference type="ARBA" id="ARBA00022692"/>
    </source>
</evidence>
<dbReference type="InterPro" id="IPR036259">
    <property type="entry name" value="MFS_trans_sf"/>
</dbReference>
<feature type="transmembrane region" description="Helical" evidence="7">
    <location>
        <begin position="49"/>
        <end position="70"/>
    </location>
</feature>
<sequence length="492" mass="54598">MSQTATINRSAMACLLLQHTSSAFGSAAYDFASFLFLVQIFPDTLVPASLTGLCSTACGLMFSSYIGGLVDQTHRLQFVRMTICSQKVIQALSYSLFLVFLISLKDVAIKAFYGQAAWYTVLFCWLILLFTIAAAALLKVTFTGLTVAIERDWITEIAQGNSTILTRLNTYMRRIDLFTKLIAPLVVSLLTSFTGYPIAATALLGLSVITLLTEYLWIKVVYDRFPVLDRRHVSSDNPEEAIELLEEEDDGDRTIEIGGGSQHISKGFVSAMQTEIREWQEFQQLPIFYSSVCMALIHLTTLSFDGTFISYIKSARGFDDSLIAGMRGLCLVTGLFGTAVMPVLEERVGLERAGAWSIWFEIACLAPVVTSFFCGMGKYGEHGPVWNSIILFGGIALSRIGLWSFDLCQLKELQVALDSHPKRNLLTAKQLALQNLFDLLKYALTLGASSPIHFKWTALVSWLAIFCGAISYAVYLRSVRGHLLHFCGNKKW</sequence>
<gene>
    <name evidence="8" type="ORF">L201_006431</name>
</gene>
<dbReference type="PANTHER" id="PTHR11660">
    <property type="entry name" value="SOLUTE CARRIER FAMILY 40 MEMBER"/>
    <property type="match status" value="1"/>
</dbReference>
<dbReference type="Pfam" id="PF06963">
    <property type="entry name" value="FPN1"/>
    <property type="match status" value="1"/>
</dbReference>
<accession>A0AAX4K3V4</accession>
<dbReference type="AlphaFoldDB" id="A0AAX4K3V4"/>
<organism evidence="8 9">
    <name type="scientific">Kwoniella dendrophila CBS 6074</name>
    <dbReference type="NCBI Taxonomy" id="1295534"/>
    <lineage>
        <taxon>Eukaryota</taxon>
        <taxon>Fungi</taxon>
        <taxon>Dikarya</taxon>
        <taxon>Basidiomycota</taxon>
        <taxon>Agaricomycotina</taxon>
        <taxon>Tremellomycetes</taxon>
        <taxon>Tremellales</taxon>
        <taxon>Cryptococcaceae</taxon>
        <taxon>Kwoniella</taxon>
    </lineage>
</organism>
<keyword evidence="3 7" id="KW-0813">Transport</keyword>
<comment type="subcellular location">
    <subcellularLocation>
        <location evidence="1 7">Membrane</location>
        <topology evidence="1 7">Multi-pass membrane protein</topology>
    </subcellularLocation>
</comment>
<evidence type="ECO:0000256" key="3">
    <source>
        <dbReference type="ARBA" id="ARBA00022448"/>
    </source>
</evidence>
<dbReference type="GeneID" id="91097100"/>
<evidence type="ECO:0000256" key="6">
    <source>
        <dbReference type="ARBA" id="ARBA00023136"/>
    </source>
</evidence>
<feature type="transmembrane region" description="Helical" evidence="7">
    <location>
        <begin position="456"/>
        <end position="476"/>
    </location>
</feature>
<feature type="transmembrane region" description="Helical" evidence="7">
    <location>
        <begin position="324"/>
        <end position="344"/>
    </location>
</feature>
<proteinExistence type="inferred from homology"/>
<dbReference type="Proteomes" id="UP001355207">
    <property type="component" value="Chromosome 9"/>
</dbReference>
<name>A0AAX4K3V4_9TREE</name>
<dbReference type="GO" id="GO:0005381">
    <property type="term" value="F:iron ion transmembrane transporter activity"/>
    <property type="evidence" value="ECO:0007669"/>
    <property type="project" value="UniProtKB-UniRule"/>
</dbReference>
<evidence type="ECO:0000313" key="8">
    <source>
        <dbReference type="EMBL" id="WWC91485.1"/>
    </source>
</evidence>
<feature type="transmembrane region" description="Helical" evidence="7">
    <location>
        <begin position="118"/>
        <end position="138"/>
    </location>
</feature>
<evidence type="ECO:0000256" key="5">
    <source>
        <dbReference type="ARBA" id="ARBA00022989"/>
    </source>
</evidence>
<evidence type="ECO:0000313" key="9">
    <source>
        <dbReference type="Proteomes" id="UP001355207"/>
    </source>
</evidence>
<feature type="transmembrane region" description="Helical" evidence="7">
    <location>
        <begin position="91"/>
        <end position="112"/>
    </location>
</feature>
<dbReference type="InterPro" id="IPR009716">
    <property type="entry name" value="Ferroportin-1"/>
</dbReference>
<dbReference type="EMBL" id="CP144106">
    <property type="protein sequence ID" value="WWC91485.1"/>
    <property type="molecule type" value="Genomic_DNA"/>
</dbReference>
<keyword evidence="6 7" id="KW-0472">Membrane</keyword>
<evidence type="ECO:0000256" key="1">
    <source>
        <dbReference type="ARBA" id="ARBA00004141"/>
    </source>
</evidence>
<comment type="caution">
    <text evidence="7">Lacks conserved residue(s) required for the propagation of feature annotation.</text>
</comment>
<reference evidence="8 9" key="1">
    <citation type="submission" date="2024-01" db="EMBL/GenBank/DDBJ databases">
        <title>Comparative genomics of Cryptococcus and Kwoniella reveals pathogenesis evolution and contrasting modes of karyotype evolution via chromosome fusion or intercentromeric recombination.</title>
        <authorList>
            <person name="Coelho M.A."/>
            <person name="David-Palma M."/>
            <person name="Shea T."/>
            <person name="Bowers K."/>
            <person name="McGinley-Smith S."/>
            <person name="Mohammad A.W."/>
            <person name="Gnirke A."/>
            <person name="Yurkov A.M."/>
            <person name="Nowrousian M."/>
            <person name="Sun S."/>
            <person name="Cuomo C.A."/>
            <person name="Heitman J."/>
        </authorList>
    </citation>
    <scope>NUCLEOTIDE SEQUENCE [LARGE SCALE GENOMIC DNA]</scope>
    <source>
        <strain evidence="8 9">CBS 6074</strain>
    </source>
</reference>
<feature type="transmembrane region" description="Helical" evidence="7">
    <location>
        <begin position="177"/>
        <end position="196"/>
    </location>
</feature>
<keyword evidence="5 7" id="KW-1133">Transmembrane helix</keyword>
<dbReference type="PANTHER" id="PTHR11660:SF57">
    <property type="entry name" value="SOLUTE CARRIER FAMILY 40 MEMBER"/>
    <property type="match status" value="1"/>
</dbReference>
<keyword evidence="7" id="KW-0406">Ion transport</keyword>